<dbReference type="Proteomes" id="UP001652661">
    <property type="component" value="Chromosome 3R"/>
</dbReference>
<evidence type="ECO:0000256" key="1">
    <source>
        <dbReference type="SAM" id="MobiDB-lite"/>
    </source>
</evidence>
<keyword evidence="2" id="KW-1185">Reference proteome</keyword>
<feature type="compositionally biased region" description="Basic residues" evidence="1">
    <location>
        <begin position="61"/>
        <end position="72"/>
    </location>
</feature>
<dbReference type="GeneID" id="108081227"/>
<organism evidence="2 3">
    <name type="scientific">Drosophila kikkawai</name>
    <name type="common">Fruit fly</name>
    <dbReference type="NCBI Taxonomy" id="30033"/>
    <lineage>
        <taxon>Eukaryota</taxon>
        <taxon>Metazoa</taxon>
        <taxon>Ecdysozoa</taxon>
        <taxon>Arthropoda</taxon>
        <taxon>Hexapoda</taxon>
        <taxon>Insecta</taxon>
        <taxon>Pterygota</taxon>
        <taxon>Neoptera</taxon>
        <taxon>Endopterygota</taxon>
        <taxon>Diptera</taxon>
        <taxon>Brachycera</taxon>
        <taxon>Muscomorpha</taxon>
        <taxon>Ephydroidea</taxon>
        <taxon>Drosophilidae</taxon>
        <taxon>Drosophila</taxon>
        <taxon>Sophophora</taxon>
    </lineage>
</organism>
<reference evidence="3" key="1">
    <citation type="submission" date="2025-08" db="UniProtKB">
        <authorList>
            <consortium name="RefSeq"/>
        </authorList>
    </citation>
    <scope>IDENTIFICATION</scope>
    <source>
        <strain evidence="3">14028-0561.14</strain>
        <tissue evidence="3">Whole fly</tissue>
    </source>
</reference>
<evidence type="ECO:0000313" key="3">
    <source>
        <dbReference type="RefSeq" id="XP_017031792.1"/>
    </source>
</evidence>
<dbReference type="OrthoDB" id="7850641at2759"/>
<evidence type="ECO:0000313" key="2">
    <source>
        <dbReference type="Proteomes" id="UP001652661"/>
    </source>
</evidence>
<protein>
    <submittedName>
        <fullName evidence="3">Uncharacterized protein</fullName>
    </submittedName>
</protein>
<name>A0A6P4IS35_DROKI</name>
<feature type="region of interest" description="Disordered" evidence="1">
    <location>
        <begin position="59"/>
        <end position="80"/>
    </location>
</feature>
<accession>A0A6P4IS35</accession>
<sequence length="193" mass="22433">MWSEKQYLDMLSLFLQAKPPKPHELRPCYEHELLLHAICRPKEPLTKDEITDLVWNMANGPKKKTSKSRKRQSGGMDVKREPTDAEIIFGGCVKSPHCRCTWGRSRIDWLNKLERQHIGQYYYTWQEPPGVIAAFKEPPPNISREKLKKTVRECSRARMKRPGCGAMLLFAYGRCFGHKSRNFSDVPDRNNTS</sequence>
<proteinExistence type="predicted"/>
<dbReference type="AlphaFoldDB" id="A0A6P4IS35"/>
<gene>
    <name evidence="3" type="primary">LOC108081227</name>
</gene>
<dbReference type="RefSeq" id="XP_017031792.1">
    <property type="nucleotide sequence ID" value="XM_017176303.3"/>
</dbReference>